<evidence type="ECO:0000256" key="1">
    <source>
        <dbReference type="SAM" id="MobiDB-lite"/>
    </source>
</evidence>
<organism evidence="2 3">
    <name type="scientific">Scylla paramamosain</name>
    <name type="common">Mud crab</name>
    <dbReference type="NCBI Taxonomy" id="85552"/>
    <lineage>
        <taxon>Eukaryota</taxon>
        <taxon>Metazoa</taxon>
        <taxon>Ecdysozoa</taxon>
        <taxon>Arthropoda</taxon>
        <taxon>Crustacea</taxon>
        <taxon>Multicrustacea</taxon>
        <taxon>Malacostraca</taxon>
        <taxon>Eumalacostraca</taxon>
        <taxon>Eucarida</taxon>
        <taxon>Decapoda</taxon>
        <taxon>Pleocyemata</taxon>
        <taxon>Brachyura</taxon>
        <taxon>Eubrachyura</taxon>
        <taxon>Portunoidea</taxon>
        <taxon>Portunidae</taxon>
        <taxon>Portuninae</taxon>
        <taxon>Scylla</taxon>
    </lineage>
</organism>
<protein>
    <submittedName>
        <fullName evidence="2">Uncharacterized protein</fullName>
    </submittedName>
</protein>
<proteinExistence type="predicted"/>
<feature type="region of interest" description="Disordered" evidence="1">
    <location>
        <begin position="73"/>
        <end position="100"/>
    </location>
</feature>
<dbReference type="Proteomes" id="UP001487740">
    <property type="component" value="Unassembled WGS sequence"/>
</dbReference>
<keyword evidence="3" id="KW-1185">Reference proteome</keyword>
<evidence type="ECO:0000313" key="2">
    <source>
        <dbReference type="EMBL" id="KAK8405043.1"/>
    </source>
</evidence>
<reference evidence="2 3" key="1">
    <citation type="submission" date="2023-03" db="EMBL/GenBank/DDBJ databases">
        <title>High-quality genome of Scylla paramamosain provides insights in environmental adaptation.</title>
        <authorList>
            <person name="Zhang L."/>
        </authorList>
    </citation>
    <scope>NUCLEOTIDE SEQUENCE [LARGE SCALE GENOMIC DNA]</scope>
    <source>
        <strain evidence="2">LZ_2023a</strain>
        <tissue evidence="2">Muscle</tissue>
    </source>
</reference>
<dbReference type="EMBL" id="JARAKH010000003">
    <property type="protein sequence ID" value="KAK8405043.1"/>
    <property type="molecule type" value="Genomic_DNA"/>
</dbReference>
<feature type="region of interest" description="Disordered" evidence="1">
    <location>
        <begin position="175"/>
        <end position="199"/>
    </location>
</feature>
<gene>
    <name evidence="2" type="ORF">O3P69_001548</name>
</gene>
<comment type="caution">
    <text evidence="2">The sequence shown here is derived from an EMBL/GenBank/DDBJ whole genome shotgun (WGS) entry which is preliminary data.</text>
</comment>
<feature type="compositionally biased region" description="Pro residues" evidence="1">
    <location>
        <begin position="180"/>
        <end position="196"/>
    </location>
</feature>
<accession>A0AAW0UY41</accession>
<dbReference type="AlphaFoldDB" id="A0AAW0UY41"/>
<evidence type="ECO:0000313" key="3">
    <source>
        <dbReference type="Proteomes" id="UP001487740"/>
    </source>
</evidence>
<name>A0AAW0UY41_SCYPA</name>
<sequence length="219" mass="24482">MGGGRWRAAHDPPPPRPPHHDCCAVTAVEPSRIRPSVRRHGTRRDKDVPGQAVTFSFLLFFFSVERRAPKCITGNDNSDGKQHELSIHPPRSQCGGAEERPGEDVVCPARRHWPALRIVIHEREIKVAGSDLQYCLLGTRRTREGRGRRVRACEGVRVCGGGWARKYGMHRGGKEGVWLPAPPDPTRPSPAPPSPPINKNVLCADIYRRRKYSDSHDFA</sequence>
<feature type="region of interest" description="Disordered" evidence="1">
    <location>
        <begin position="1"/>
        <end position="20"/>
    </location>
</feature>